<dbReference type="GO" id="GO:0004252">
    <property type="term" value="F:serine-type endopeptidase activity"/>
    <property type="evidence" value="ECO:0007669"/>
    <property type="project" value="UniProtKB-UniRule"/>
</dbReference>
<evidence type="ECO:0000259" key="11">
    <source>
        <dbReference type="Pfam" id="PF05922"/>
    </source>
</evidence>
<dbReference type="CDD" id="cd04852">
    <property type="entry name" value="Peptidases_S8_3"/>
    <property type="match status" value="1"/>
</dbReference>
<dbReference type="GO" id="GO:0006508">
    <property type="term" value="P:proteolysis"/>
    <property type="evidence" value="ECO:0007669"/>
    <property type="project" value="UniProtKB-KW"/>
</dbReference>
<dbReference type="OrthoDB" id="206201at2759"/>
<dbReference type="InterPro" id="IPR045051">
    <property type="entry name" value="SBT"/>
</dbReference>
<evidence type="ECO:0000256" key="1">
    <source>
        <dbReference type="ARBA" id="ARBA00011073"/>
    </source>
</evidence>
<dbReference type="InterPro" id="IPR041469">
    <property type="entry name" value="Subtilisin-like_FN3"/>
</dbReference>
<reference evidence="13 14" key="1">
    <citation type="journal article" date="2018" name="Mol. Plant">
        <title>The genome of Artemisia annua provides insight into the evolution of Asteraceae family and artemisinin biosynthesis.</title>
        <authorList>
            <person name="Shen Q."/>
            <person name="Zhang L."/>
            <person name="Liao Z."/>
            <person name="Wang S."/>
            <person name="Yan T."/>
            <person name="Shi P."/>
            <person name="Liu M."/>
            <person name="Fu X."/>
            <person name="Pan Q."/>
            <person name="Wang Y."/>
            <person name="Lv Z."/>
            <person name="Lu X."/>
            <person name="Zhang F."/>
            <person name="Jiang W."/>
            <person name="Ma Y."/>
            <person name="Chen M."/>
            <person name="Hao X."/>
            <person name="Li L."/>
            <person name="Tang Y."/>
            <person name="Lv G."/>
            <person name="Zhou Y."/>
            <person name="Sun X."/>
            <person name="Brodelius P.E."/>
            <person name="Rose J.K.C."/>
            <person name="Tang K."/>
        </authorList>
    </citation>
    <scope>NUCLEOTIDE SEQUENCE [LARGE SCALE GENOMIC DNA]</scope>
    <source>
        <strain evidence="14">cv. Huhao1</strain>
        <tissue evidence="13">Leaf</tissue>
    </source>
</reference>
<keyword evidence="5 7" id="KW-0720">Serine protease</keyword>
<name>A0A2U1PJ44_ARTAN</name>
<dbReference type="EMBL" id="PKPP01001088">
    <property type="protein sequence ID" value="PWA85781.1"/>
    <property type="molecule type" value="Genomic_DNA"/>
</dbReference>
<dbReference type="Pfam" id="PF00082">
    <property type="entry name" value="Peptidase_S8"/>
    <property type="match status" value="1"/>
</dbReference>
<evidence type="ECO:0000256" key="5">
    <source>
        <dbReference type="ARBA" id="ARBA00022825"/>
    </source>
</evidence>
<feature type="domain" description="Peptidase S8/S53" evidence="10">
    <location>
        <begin position="120"/>
        <end position="562"/>
    </location>
</feature>
<evidence type="ECO:0000256" key="6">
    <source>
        <dbReference type="PIRSR" id="PIRSR615500-1"/>
    </source>
</evidence>
<evidence type="ECO:0000259" key="12">
    <source>
        <dbReference type="Pfam" id="PF17766"/>
    </source>
</evidence>
<keyword evidence="3 9" id="KW-0732">Signal</keyword>
<keyword evidence="2 7" id="KW-0645">Protease</keyword>
<comment type="similarity">
    <text evidence="1 7">Belongs to the peptidase S8 family.</text>
</comment>
<keyword evidence="14" id="KW-1185">Reference proteome</keyword>
<evidence type="ECO:0000256" key="7">
    <source>
        <dbReference type="PROSITE-ProRule" id="PRU01240"/>
    </source>
</evidence>
<dbReference type="Gene3D" id="3.30.70.80">
    <property type="entry name" value="Peptidase S8 propeptide/proteinase inhibitor I9"/>
    <property type="match status" value="1"/>
</dbReference>
<accession>A0A2U1PJ44</accession>
<gene>
    <name evidence="13" type="ORF">CTI12_AA142240</name>
</gene>
<sequence length="929" mass="101442">MTYSFSMANRISLYHVWLLSLLVLANAETYIIHMDLNAMPPSHTTHHSWFAATLDSLTTTKTTTLDTSSYSSKLVYSYTHAINGFTANLSPSELELDTTHSTQFLGLSSNYGAWPVSSYGKDVIIGLVDTGIWPESGSFNDDGMSEVPVRWKGECEEGFHFNSSLCNKKLIGARYFNKGLLSNHPNLTISMNSARDTDGHGTHTSSTAAGRYVKSASYFGYGSGKANGVAPNARVAMYKAVWDEGVFVSDILAAIDQAIIDGVDVLSLSLGGDGIPLYQDPIAIATFAALEKGIFVSASSGNNGPYYRSLHNGTPWVLTVAASTVDREFTGIVTLGNGVSATGSALYPGNLTSSQVPIVFVGACENDLDAKKVDRKIVVCLDSNDTLGEQFYNVGNSNVSGAIFITNNSDIEFFMQSEYPVLLLDQQKGKLVMDYIQEVGKGEPKASIKFHGTQLKTKPAPRVASYSSRGPSYSVPVVLKPDLTAPGSLIIASWPDWVSPTSIKTDMSGGHETLFSKFNILSGTSMSCPHASGVAALLKAAHPTWTPSAIRSAMMTTSDNLDNTFKPIQDLGDNNNPATPLAMGSGHVSPNKALNPGLIYDVKPQEYINLLCGLNYTKTQIQTITRSSTVNCSNPSLDLNYPSFIAFFKENNTNTVKVTHEFKRTVTYVGAGSSTFTAKLTSIGGLNVSVSPDKLSFRSKNEKKSYKLRIEGPNKMVQDEVIYGFLSWIDNKGEDGMTNEGKIVKSPAFRRSFFNSFKSIVYWATSSFYDSIQIIIQSTLLDSEWVREVFGLSSNVHLEALAESPNIPERIQDKDNLKVLTELPRSQSRKVLALLVFGEFMVGNYYLLEIYWKHQMRKRVKNLVGMSDFFGLRLSGTILVYTNQFRWWESGMTKDPGGAGVGSGGLDILASKIVEAYYLGFAGRLYFIA</sequence>
<keyword evidence="8" id="KW-1133">Transmembrane helix</keyword>
<evidence type="ECO:0000256" key="9">
    <source>
        <dbReference type="SAM" id="SignalP"/>
    </source>
</evidence>
<dbReference type="CDD" id="cd02120">
    <property type="entry name" value="PA_subtilisin_like"/>
    <property type="match status" value="1"/>
</dbReference>
<dbReference type="InterPro" id="IPR037045">
    <property type="entry name" value="S8pro/Inhibitor_I9_sf"/>
</dbReference>
<dbReference type="FunFam" id="3.40.50.200:FF:000006">
    <property type="entry name" value="Subtilisin-like protease SBT1.5"/>
    <property type="match status" value="1"/>
</dbReference>
<dbReference type="AlphaFoldDB" id="A0A2U1PJ44"/>
<feature type="domain" description="Subtilisin-like protease fibronectin type-III" evidence="12">
    <location>
        <begin position="638"/>
        <end position="732"/>
    </location>
</feature>
<evidence type="ECO:0000256" key="3">
    <source>
        <dbReference type="ARBA" id="ARBA00022729"/>
    </source>
</evidence>
<comment type="caution">
    <text evidence="13">The sequence shown here is derived from an EMBL/GenBank/DDBJ whole genome shotgun (WGS) entry which is preliminary data.</text>
</comment>
<dbReference type="InterPro" id="IPR036852">
    <property type="entry name" value="Peptidase_S8/S53_dom_sf"/>
</dbReference>
<feature type="chain" id="PRO_5015731525" evidence="9">
    <location>
        <begin position="28"/>
        <end position="929"/>
    </location>
</feature>
<dbReference type="Proteomes" id="UP000245207">
    <property type="component" value="Unassembled WGS sequence"/>
</dbReference>
<dbReference type="STRING" id="35608.A0A2U1PJ44"/>
<dbReference type="InterPro" id="IPR010259">
    <property type="entry name" value="S8pro/Inhibitor_I9"/>
</dbReference>
<dbReference type="PANTHER" id="PTHR10795">
    <property type="entry name" value="PROPROTEIN CONVERTASE SUBTILISIN/KEXIN"/>
    <property type="match status" value="1"/>
</dbReference>
<evidence type="ECO:0000313" key="14">
    <source>
        <dbReference type="Proteomes" id="UP000245207"/>
    </source>
</evidence>
<feature type="domain" description="Inhibitor I9" evidence="11">
    <location>
        <begin position="29"/>
        <end position="95"/>
    </location>
</feature>
<dbReference type="InterPro" id="IPR023828">
    <property type="entry name" value="Peptidase_S8_Ser-AS"/>
</dbReference>
<dbReference type="SUPFAM" id="SSF52743">
    <property type="entry name" value="Subtilisin-like"/>
    <property type="match status" value="1"/>
</dbReference>
<dbReference type="Pfam" id="PF17766">
    <property type="entry name" value="fn3_6"/>
    <property type="match status" value="1"/>
</dbReference>
<dbReference type="InterPro" id="IPR034197">
    <property type="entry name" value="Peptidases_S8_3"/>
</dbReference>
<evidence type="ECO:0000256" key="4">
    <source>
        <dbReference type="ARBA" id="ARBA00022801"/>
    </source>
</evidence>
<evidence type="ECO:0000259" key="10">
    <source>
        <dbReference type="Pfam" id="PF00082"/>
    </source>
</evidence>
<feature type="signal peptide" evidence="9">
    <location>
        <begin position="1"/>
        <end position="27"/>
    </location>
</feature>
<feature type="active site" description="Charge relay system" evidence="6 7">
    <location>
        <position position="200"/>
    </location>
</feature>
<keyword evidence="8" id="KW-0472">Membrane</keyword>
<dbReference type="InterPro" id="IPR000209">
    <property type="entry name" value="Peptidase_S8/S53_dom"/>
</dbReference>
<evidence type="ECO:0000313" key="13">
    <source>
        <dbReference type="EMBL" id="PWA85781.1"/>
    </source>
</evidence>
<feature type="transmembrane region" description="Helical" evidence="8">
    <location>
        <begin position="831"/>
        <end position="852"/>
    </location>
</feature>
<feature type="active site" description="Charge relay system" evidence="6 7">
    <location>
        <position position="525"/>
    </location>
</feature>
<dbReference type="PROSITE" id="PS00138">
    <property type="entry name" value="SUBTILASE_SER"/>
    <property type="match status" value="1"/>
</dbReference>
<protein>
    <submittedName>
        <fullName evidence="13">Subtilisin-like serine endopeptidase family protein</fullName>
    </submittedName>
</protein>
<dbReference type="Pfam" id="PF05922">
    <property type="entry name" value="Inhibitor_I9"/>
    <property type="match status" value="1"/>
</dbReference>
<keyword evidence="4 7" id="KW-0378">Hydrolase</keyword>
<keyword evidence="8" id="KW-0812">Transmembrane</keyword>
<dbReference type="Gene3D" id="3.50.30.30">
    <property type="match status" value="1"/>
</dbReference>
<proteinExistence type="inferred from homology"/>
<evidence type="ECO:0000256" key="2">
    <source>
        <dbReference type="ARBA" id="ARBA00022670"/>
    </source>
</evidence>
<dbReference type="Gene3D" id="3.40.50.200">
    <property type="entry name" value="Peptidase S8/S53 domain"/>
    <property type="match status" value="1"/>
</dbReference>
<dbReference type="InterPro" id="IPR015500">
    <property type="entry name" value="Peptidase_S8_subtilisin-rel"/>
</dbReference>
<dbReference type="Gene3D" id="2.60.40.2310">
    <property type="match status" value="1"/>
</dbReference>
<organism evidence="13 14">
    <name type="scientific">Artemisia annua</name>
    <name type="common">Sweet wormwood</name>
    <dbReference type="NCBI Taxonomy" id="35608"/>
    <lineage>
        <taxon>Eukaryota</taxon>
        <taxon>Viridiplantae</taxon>
        <taxon>Streptophyta</taxon>
        <taxon>Embryophyta</taxon>
        <taxon>Tracheophyta</taxon>
        <taxon>Spermatophyta</taxon>
        <taxon>Magnoliopsida</taxon>
        <taxon>eudicotyledons</taxon>
        <taxon>Gunneridae</taxon>
        <taxon>Pentapetalae</taxon>
        <taxon>asterids</taxon>
        <taxon>campanulids</taxon>
        <taxon>Asterales</taxon>
        <taxon>Asteraceae</taxon>
        <taxon>Asteroideae</taxon>
        <taxon>Anthemideae</taxon>
        <taxon>Artemisiinae</taxon>
        <taxon>Artemisia</taxon>
    </lineage>
</organism>
<feature type="active site" description="Charge relay system" evidence="6 7">
    <location>
        <position position="129"/>
    </location>
</feature>
<evidence type="ECO:0000256" key="8">
    <source>
        <dbReference type="SAM" id="Phobius"/>
    </source>
</evidence>
<dbReference type="PRINTS" id="PR00723">
    <property type="entry name" value="SUBTILISIN"/>
</dbReference>
<dbReference type="PROSITE" id="PS51892">
    <property type="entry name" value="SUBTILASE"/>
    <property type="match status" value="1"/>
</dbReference>